<comment type="caution">
    <text evidence="4">The sequence shown here is derived from an EMBL/GenBank/DDBJ whole genome shotgun (WGS) entry which is preliminary data.</text>
</comment>
<keyword evidence="1" id="KW-0500">Molybdenum</keyword>
<accession>A0A537LGQ5</accession>
<dbReference type="PANTHER" id="PTHR11908:SF132">
    <property type="entry name" value="ALDEHYDE OXIDASE 1-RELATED"/>
    <property type="match status" value="1"/>
</dbReference>
<dbReference type="InterPro" id="IPR037165">
    <property type="entry name" value="AldOxase/xan_DH_Mopterin-bd_sf"/>
</dbReference>
<dbReference type="EMBL" id="VBAJ01000191">
    <property type="protein sequence ID" value="TMJ07190.1"/>
    <property type="molecule type" value="Genomic_DNA"/>
</dbReference>
<dbReference type="Pfam" id="PF01315">
    <property type="entry name" value="Ald_Xan_dh_C"/>
    <property type="match status" value="1"/>
</dbReference>
<gene>
    <name evidence="4" type="ORF">E6G99_07535</name>
</gene>
<dbReference type="InterPro" id="IPR008274">
    <property type="entry name" value="AldOxase/xan_DH_MoCoBD1"/>
</dbReference>
<evidence type="ECO:0000259" key="3">
    <source>
        <dbReference type="SMART" id="SM01008"/>
    </source>
</evidence>
<dbReference type="AlphaFoldDB" id="A0A537LGQ5"/>
<evidence type="ECO:0000256" key="1">
    <source>
        <dbReference type="ARBA" id="ARBA00022505"/>
    </source>
</evidence>
<dbReference type="GO" id="GO:0005506">
    <property type="term" value="F:iron ion binding"/>
    <property type="evidence" value="ECO:0007669"/>
    <property type="project" value="InterPro"/>
</dbReference>
<proteinExistence type="predicted"/>
<dbReference type="InterPro" id="IPR016208">
    <property type="entry name" value="Ald_Oxase/xanthine_DH-like"/>
</dbReference>
<keyword evidence="2" id="KW-0560">Oxidoreductase</keyword>
<dbReference type="InterPro" id="IPR000674">
    <property type="entry name" value="Ald_Oxase/Xan_DH_a/b"/>
</dbReference>
<dbReference type="Gene3D" id="3.30.365.10">
    <property type="entry name" value="Aldehyde oxidase/xanthine dehydrogenase, molybdopterin binding domain"/>
    <property type="match status" value="4"/>
</dbReference>
<reference evidence="4 5" key="1">
    <citation type="journal article" date="2019" name="Nat. Microbiol.">
        <title>Mediterranean grassland soil C-N compound turnover is dependent on rainfall and depth, and is mediated by genomically divergent microorganisms.</title>
        <authorList>
            <person name="Diamond S."/>
            <person name="Andeer P.F."/>
            <person name="Li Z."/>
            <person name="Crits-Christoph A."/>
            <person name="Burstein D."/>
            <person name="Anantharaman K."/>
            <person name="Lane K.R."/>
            <person name="Thomas B.C."/>
            <person name="Pan C."/>
            <person name="Northen T.R."/>
            <person name="Banfield J.F."/>
        </authorList>
    </citation>
    <scope>NUCLEOTIDE SEQUENCE [LARGE SCALE GENOMIC DNA]</scope>
    <source>
        <strain evidence="4">NP_2</strain>
    </source>
</reference>
<organism evidence="4 5">
    <name type="scientific">Candidatus Segetimicrobium genomatis</name>
    <dbReference type="NCBI Taxonomy" id="2569760"/>
    <lineage>
        <taxon>Bacteria</taxon>
        <taxon>Bacillati</taxon>
        <taxon>Candidatus Sysuimicrobiota</taxon>
        <taxon>Candidatus Sysuimicrobiia</taxon>
        <taxon>Candidatus Sysuimicrobiales</taxon>
        <taxon>Candidatus Segetimicrobiaceae</taxon>
        <taxon>Candidatus Segetimicrobium</taxon>
    </lineage>
</organism>
<feature type="domain" description="Aldehyde oxidase/xanthine dehydrogenase a/b hammerhead" evidence="3">
    <location>
        <begin position="23"/>
        <end position="138"/>
    </location>
</feature>
<evidence type="ECO:0000313" key="5">
    <source>
        <dbReference type="Proteomes" id="UP000318661"/>
    </source>
</evidence>
<dbReference type="InterPro" id="IPR046867">
    <property type="entry name" value="AldOxase/xan_DH_MoCoBD2"/>
</dbReference>
<name>A0A537LGQ5_9BACT</name>
<dbReference type="PANTHER" id="PTHR11908">
    <property type="entry name" value="XANTHINE DEHYDROGENASE"/>
    <property type="match status" value="1"/>
</dbReference>
<dbReference type="Gene3D" id="3.90.1170.50">
    <property type="entry name" value="Aldehyde oxidase/xanthine dehydrogenase, a/b hammerhead"/>
    <property type="match status" value="1"/>
</dbReference>
<dbReference type="InterPro" id="IPR036856">
    <property type="entry name" value="Ald_Oxase/Xan_DH_a/b_sf"/>
</dbReference>
<sequence length="773" mass="83115">MSESTTRWIGRPIRRREDPRFLRGQAHYLDDIILPEMTHMAVVRSPVAHALIKKIDLSAARRHSGVLAVVAADDLLGTVRPAPPNPVEGAEITAVPHPVLASGAVRYVGEPVAVVLADTLPAAQDAVEHVAVEYEPLPAVTDPRLALRAAVRLHTSLPDNVFSRWRRSQGDVDGAFARAARVVRQEFRIPRLVAAPIETRGAIAAYDPGADLLTMWVSAQDPHRPLSQLSRMLGRPDDRIRVIVPDVGGGFGSKGSVAVDVAVAAWLAIHTRRPVKWVETRRENLATSYQGRGLDVEMELALDAAGTMLAVRARIIADLGAYLYPPTAMVPVTTSMLLTGAYAIPNASVEMLGVATNKVPTGPYRGAGRPEAAYLVERMVDLAARDLNMDSVALRRRNLIAPDRFPYRTPLGFTYDSGNYGRVLDRVCALLEYDRWRREQAEARRDGRLLGIGTAIYVERAGSALWESAAVNVTPAGRVVVRMGSTPNGQGHATTFSQIAAEVLQVDLEAITVEQGDSAIVPRGVGTFGSRSTTIGGSALLRAAERVKAKVVRIAAHLLEARPDDIVWSDGRLSVRGAPDRALTLPEIGAAAYQPGRLPEDLGMGLDAMEIFRLPGPVFPFGAYGAVVEIDPVTGEVRMLRLVAVDDAGRIVNPLLAEGQVIGGSVQGLGEALFEEAVYGEDGQFLTSTFAEYGIPRAVQVPPVASEFLETLSPLNPLGAKGIGEAGCIATPAAVANAVMDALAPLGIRHLNFPFTPRRVWEAIVQARRIRKT</sequence>
<dbReference type="Proteomes" id="UP000318661">
    <property type="component" value="Unassembled WGS sequence"/>
</dbReference>
<dbReference type="Pfam" id="PF02738">
    <property type="entry name" value="MoCoBD_1"/>
    <property type="match status" value="1"/>
</dbReference>
<dbReference type="GO" id="GO:0016491">
    <property type="term" value="F:oxidoreductase activity"/>
    <property type="evidence" value="ECO:0007669"/>
    <property type="project" value="UniProtKB-KW"/>
</dbReference>
<evidence type="ECO:0000313" key="4">
    <source>
        <dbReference type="EMBL" id="TMJ07190.1"/>
    </source>
</evidence>
<dbReference type="SUPFAM" id="SSF56003">
    <property type="entry name" value="Molybdenum cofactor-binding domain"/>
    <property type="match status" value="1"/>
</dbReference>
<evidence type="ECO:0000256" key="2">
    <source>
        <dbReference type="ARBA" id="ARBA00023002"/>
    </source>
</evidence>
<dbReference type="SUPFAM" id="SSF54665">
    <property type="entry name" value="CO dehydrogenase molybdoprotein N-domain-like"/>
    <property type="match status" value="1"/>
</dbReference>
<dbReference type="SMART" id="SM01008">
    <property type="entry name" value="Ald_Xan_dh_C"/>
    <property type="match status" value="1"/>
</dbReference>
<protein>
    <submittedName>
        <fullName evidence="4">Xanthine dehydrogenase family protein molybdopterin-binding subunit</fullName>
    </submittedName>
</protein>
<dbReference type="Pfam" id="PF20256">
    <property type="entry name" value="MoCoBD_2"/>
    <property type="match status" value="1"/>
</dbReference>